<name>A0A0U2BX43_9CAUD</name>
<gene>
    <name evidence="2" type="ORF">Shpa_54</name>
</gene>
<evidence type="ECO:0000313" key="3">
    <source>
        <dbReference type="Proteomes" id="UP000223061"/>
    </source>
</evidence>
<dbReference type="Proteomes" id="UP000223061">
    <property type="component" value="Segment"/>
</dbReference>
<proteinExistence type="predicted"/>
<dbReference type="EMBL" id="KR072689">
    <property type="protein sequence ID" value="AKG94564.1"/>
    <property type="molecule type" value="Genomic_DNA"/>
</dbReference>
<keyword evidence="1" id="KW-0472">Membrane</keyword>
<reference evidence="2 3" key="1">
    <citation type="submission" date="2015-04" db="EMBL/GenBank/DDBJ databases">
        <title>Isolation and characterization of bacteriophages from East Africa Rift Valley soda lakes.</title>
        <authorList>
            <person name="van Zyl L.J."/>
            <person name="Nemavhulani S."/>
            <person name="Cowan D.A."/>
            <person name="Trindade M.I."/>
        </authorList>
    </citation>
    <scope>NUCLEOTIDE SEQUENCE [LARGE SCALE GENOMIC DNA]</scope>
</reference>
<evidence type="ECO:0000256" key="1">
    <source>
        <dbReference type="SAM" id="Phobius"/>
    </source>
</evidence>
<organism evidence="2 3">
    <name type="scientific">Paracoccus phage Shpa</name>
    <dbReference type="NCBI Taxonomy" id="1647282"/>
    <lineage>
        <taxon>Viruses</taxon>
        <taxon>Duplodnaviria</taxon>
        <taxon>Heunggongvirae</taxon>
        <taxon>Uroviricota</taxon>
        <taxon>Caudoviricetes</taxon>
        <taxon>Vhulanivirus</taxon>
        <taxon>Vhulanivirus Shpa</taxon>
    </lineage>
</organism>
<keyword evidence="1" id="KW-1133">Transmembrane helix</keyword>
<protein>
    <submittedName>
        <fullName evidence="2">Uncharacterized protein</fullName>
    </submittedName>
</protein>
<keyword evidence="3" id="KW-1185">Reference proteome</keyword>
<accession>A0A0U2BX43</accession>
<feature type="transmembrane region" description="Helical" evidence="1">
    <location>
        <begin position="62"/>
        <end position="82"/>
    </location>
</feature>
<evidence type="ECO:0000313" key="2">
    <source>
        <dbReference type="EMBL" id="AKG94564.1"/>
    </source>
</evidence>
<sequence>MTLTLSQRLRVHAACTDGVVELTITPEAARTIAAALDAVCDIPVSIAEIKAMQQREESNAEAGFRMLLAFAVLWPLAVWGLLA</sequence>
<keyword evidence="1" id="KW-0812">Transmembrane</keyword>